<feature type="transmembrane region" description="Helical" evidence="1">
    <location>
        <begin position="21"/>
        <end position="44"/>
    </location>
</feature>
<evidence type="ECO:0000313" key="2">
    <source>
        <dbReference type="EMBL" id="KGA19246.1"/>
    </source>
</evidence>
<evidence type="ECO:0000256" key="1">
    <source>
        <dbReference type="SAM" id="Phobius"/>
    </source>
</evidence>
<dbReference type="NCBIfam" id="NF041681">
    <property type="entry name" value="HGxxPAAW"/>
    <property type="match status" value="1"/>
</dbReference>
<feature type="transmembrane region" description="Helical" evidence="1">
    <location>
        <begin position="50"/>
        <end position="72"/>
    </location>
</feature>
<name>A0A094QXP0_9ZZZZ</name>
<dbReference type="Pfam" id="PF20447">
    <property type="entry name" value="DUF6704"/>
    <property type="match status" value="1"/>
</dbReference>
<dbReference type="EMBL" id="JNSL01000033">
    <property type="protein sequence ID" value="KGA19246.1"/>
    <property type="molecule type" value="Genomic_DNA"/>
</dbReference>
<reference evidence="2" key="1">
    <citation type="submission" date="2014-06" db="EMBL/GenBank/DDBJ databases">
        <title>Key roles for freshwater Actinobacteria revealed by deep metagenomic sequencing.</title>
        <authorList>
            <person name="Ghai R."/>
            <person name="Mizuno C.M."/>
            <person name="Picazo A."/>
            <person name="Camacho A."/>
            <person name="Rodriguez-Valera F."/>
        </authorList>
    </citation>
    <scope>NUCLEOTIDE SEQUENCE</scope>
</reference>
<proteinExistence type="predicted"/>
<dbReference type="AlphaFoldDB" id="A0A094QXP0"/>
<keyword evidence="1" id="KW-0812">Transmembrane</keyword>
<accession>A0A094QXP0</accession>
<comment type="caution">
    <text evidence="2">The sequence shown here is derived from an EMBL/GenBank/DDBJ whole genome shotgun (WGS) entry which is preliminary data.</text>
</comment>
<dbReference type="InterPro" id="IPR046550">
    <property type="entry name" value="DUF6704"/>
</dbReference>
<gene>
    <name evidence="2" type="ORF">GM51_7035</name>
</gene>
<sequence length="76" mass="7879">MKKDSLEGEPMSDSHADHGHTVAAWTAVSIAMIAFLVGCIGVVIASPMVFWIGIALLPVAGIAGKVLALMGYGKQK</sequence>
<organism evidence="2">
    <name type="scientific">freshwater metagenome</name>
    <dbReference type="NCBI Taxonomy" id="449393"/>
    <lineage>
        <taxon>unclassified sequences</taxon>
        <taxon>metagenomes</taxon>
        <taxon>ecological metagenomes</taxon>
    </lineage>
</organism>
<keyword evidence="1" id="KW-0472">Membrane</keyword>
<protein>
    <submittedName>
        <fullName evidence="2">Uncharacterized protein</fullName>
    </submittedName>
</protein>
<keyword evidence="1" id="KW-1133">Transmembrane helix</keyword>